<name>A0ABU0WAA7_9GAMM</name>
<accession>A0ABU0WAA7</accession>
<proteinExistence type="predicted"/>
<reference evidence="1 2" key="1">
    <citation type="submission" date="2023-08" db="EMBL/GenBank/DDBJ databases">
        <title>Whole-genome sequencing of halo(alkali)philic microorganisms from hypersaline lakes.</title>
        <authorList>
            <person name="Sorokin D.Y."/>
            <person name="Abbas B."/>
            <person name="Merkel A.Y."/>
        </authorList>
    </citation>
    <scope>NUCLEOTIDE SEQUENCE [LARGE SCALE GENOMIC DNA]</scope>
    <source>
        <strain evidence="1 2">AB-CW4</strain>
    </source>
</reference>
<comment type="caution">
    <text evidence="1">The sequence shown here is derived from an EMBL/GenBank/DDBJ whole genome shotgun (WGS) entry which is preliminary data.</text>
</comment>
<dbReference type="EMBL" id="JAVDDT010000014">
    <property type="protein sequence ID" value="MDQ2070907.1"/>
    <property type="molecule type" value="Genomic_DNA"/>
</dbReference>
<dbReference type="RefSeq" id="WP_306729405.1">
    <property type="nucleotide sequence ID" value="NZ_JAVDDT010000014.1"/>
</dbReference>
<evidence type="ECO:0000313" key="2">
    <source>
        <dbReference type="Proteomes" id="UP001239019"/>
    </source>
</evidence>
<keyword evidence="2" id="KW-1185">Reference proteome</keyword>
<gene>
    <name evidence="1" type="ORF">RBH19_13605</name>
</gene>
<dbReference type="Proteomes" id="UP001239019">
    <property type="component" value="Unassembled WGS sequence"/>
</dbReference>
<protein>
    <submittedName>
        <fullName evidence="1">Uncharacterized protein</fullName>
    </submittedName>
</protein>
<sequence>MIPIFEQGSGKGIGHSADSFLERFHGIAVDHIESGRAKALAFVFYDFQDREFKQVLKDHGVFAQLDRLSGNELSVFYLHSGSDRLLKKFNQTLMAALGVSEQAKTPCVVFCRTSPDGFTDISVARLDSADLIHGFHELYGVIDDYISGNKVQTEPRYISWVKGSLRFVSLESIKALVRELLKGGIF</sequence>
<evidence type="ECO:0000313" key="1">
    <source>
        <dbReference type="EMBL" id="MDQ2070907.1"/>
    </source>
</evidence>
<organism evidence="1 2">
    <name type="scientific">Natronospira bacteriovora</name>
    <dbReference type="NCBI Taxonomy" id="3069753"/>
    <lineage>
        <taxon>Bacteria</taxon>
        <taxon>Pseudomonadati</taxon>
        <taxon>Pseudomonadota</taxon>
        <taxon>Gammaproteobacteria</taxon>
        <taxon>Natronospirales</taxon>
        <taxon>Natronospiraceae</taxon>
        <taxon>Natronospira</taxon>
    </lineage>
</organism>